<dbReference type="Pfam" id="PF08867">
    <property type="entry name" value="FRG"/>
    <property type="match status" value="1"/>
</dbReference>
<dbReference type="InterPro" id="IPR014966">
    <property type="entry name" value="FRG-dom"/>
</dbReference>
<keyword evidence="1" id="KW-0175">Coiled coil</keyword>
<evidence type="ECO:0000313" key="4">
    <source>
        <dbReference type="Proteomes" id="UP000254224"/>
    </source>
</evidence>
<comment type="caution">
    <text evidence="3">The sequence shown here is derived from an EMBL/GenBank/DDBJ whole genome shotgun (WGS) entry which is preliminary data.</text>
</comment>
<proteinExistence type="predicted"/>
<accession>A0A8G2M8A9</accession>
<evidence type="ECO:0000256" key="1">
    <source>
        <dbReference type="SAM" id="Coils"/>
    </source>
</evidence>
<organism evidence="3 4">
    <name type="scientific">Staphylococcus aureus</name>
    <dbReference type="NCBI Taxonomy" id="1280"/>
    <lineage>
        <taxon>Bacteria</taxon>
        <taxon>Bacillati</taxon>
        <taxon>Bacillota</taxon>
        <taxon>Bacilli</taxon>
        <taxon>Bacillales</taxon>
        <taxon>Staphylococcaceae</taxon>
        <taxon>Staphylococcus</taxon>
    </lineage>
</organism>
<protein>
    <submittedName>
        <fullName evidence="3">FRG domain-containing protein</fullName>
    </submittedName>
</protein>
<dbReference type="AlphaFoldDB" id="A0A8G2M8A9"/>
<dbReference type="SMART" id="SM00901">
    <property type="entry name" value="FRG"/>
    <property type="match status" value="1"/>
</dbReference>
<dbReference type="RefSeq" id="WP_043054715.1">
    <property type="nucleotide sequence ID" value="NZ_JXHX01000059.1"/>
</dbReference>
<gene>
    <name evidence="3" type="ORF">NCTC7972_01540</name>
</gene>
<evidence type="ECO:0000259" key="2">
    <source>
        <dbReference type="SMART" id="SM00901"/>
    </source>
</evidence>
<evidence type="ECO:0000313" key="3">
    <source>
        <dbReference type="EMBL" id="SUK17999.1"/>
    </source>
</evidence>
<sequence>MNIYKEIKEKNNKVKLYNDIKFKLIIIPNEEKKEKMSYDICDFEMNCENSDNDNLNKKSEIICNNLKSELNKCKTHNKEKSWKIFYFIKEFIQSLDLLEEFNFNYFRGQRSNWKVLPGLLRDSTNKEYINHFEQEYKRLAYNYPEELSYLPYDKNNRLERANYLSILQHYGMQTSLLDITKNPFIALLFMVSEENKNKINKPSFILYEIDENIHHESHLFIRVIKDANNKRIEAQRGAFLCYDYLYSLNITDIKRINRIILDIEVSKDKYVEKLKKDIEIINQLKKEYENSEEKKDSDFNNIVNEAIEFRKTLLENLEIPKDANEKIDECYEELRKEMLTKLKEYHYFENQLYPDLDKQIAYILSKYNDQSSKKYISDL</sequence>
<dbReference type="EMBL" id="UHAI01000002">
    <property type="protein sequence ID" value="SUK17999.1"/>
    <property type="molecule type" value="Genomic_DNA"/>
</dbReference>
<dbReference type="Proteomes" id="UP000254224">
    <property type="component" value="Unassembled WGS sequence"/>
</dbReference>
<reference evidence="3 4" key="1">
    <citation type="submission" date="2018-06" db="EMBL/GenBank/DDBJ databases">
        <authorList>
            <consortium name="Pathogen Informatics"/>
            <person name="Doyle S."/>
        </authorList>
    </citation>
    <scope>NUCLEOTIDE SEQUENCE [LARGE SCALE GENOMIC DNA]</scope>
    <source>
        <strain evidence="3 4">NCTC7972</strain>
    </source>
</reference>
<feature type="domain" description="FRG" evidence="2">
    <location>
        <begin position="100"/>
        <end position="207"/>
    </location>
</feature>
<name>A0A8G2M8A9_STAAU</name>
<feature type="coiled-coil region" evidence="1">
    <location>
        <begin position="267"/>
        <end position="301"/>
    </location>
</feature>